<name>A0A2G9RQ26_AQUCT</name>
<keyword evidence="17" id="KW-1185">Reference proteome</keyword>
<evidence type="ECO:0000256" key="7">
    <source>
        <dbReference type="ARBA" id="ARBA00022833"/>
    </source>
</evidence>
<organism evidence="16 17">
    <name type="scientific">Aquarana catesbeiana</name>
    <name type="common">American bullfrog</name>
    <name type="synonym">Rana catesbeiana</name>
    <dbReference type="NCBI Taxonomy" id="8400"/>
    <lineage>
        <taxon>Eukaryota</taxon>
        <taxon>Metazoa</taxon>
        <taxon>Chordata</taxon>
        <taxon>Craniata</taxon>
        <taxon>Vertebrata</taxon>
        <taxon>Euteleostomi</taxon>
        <taxon>Amphibia</taxon>
        <taxon>Batrachia</taxon>
        <taxon>Anura</taxon>
        <taxon>Neobatrachia</taxon>
        <taxon>Ranoidea</taxon>
        <taxon>Ranidae</taxon>
        <taxon>Aquarana</taxon>
    </lineage>
</organism>
<dbReference type="Proteomes" id="UP000228934">
    <property type="component" value="Unassembled WGS sequence"/>
</dbReference>
<evidence type="ECO:0000256" key="4">
    <source>
        <dbReference type="ARBA" id="ARBA00022723"/>
    </source>
</evidence>
<keyword evidence="5" id="KW-0677">Repeat</keyword>
<feature type="non-terminal residue" evidence="16">
    <location>
        <position position="662"/>
    </location>
</feature>
<keyword evidence="8" id="KW-0832">Ubl conjugation</keyword>
<feature type="domain" description="C2H2-type" evidence="15">
    <location>
        <begin position="526"/>
        <end position="553"/>
    </location>
</feature>
<reference evidence="17" key="1">
    <citation type="journal article" date="2017" name="Nat. Commun.">
        <title>The North American bullfrog draft genome provides insight into hormonal regulation of long noncoding RNA.</title>
        <authorList>
            <person name="Hammond S.A."/>
            <person name="Warren R.L."/>
            <person name="Vandervalk B.P."/>
            <person name="Kucuk E."/>
            <person name="Khan H."/>
            <person name="Gibb E.A."/>
            <person name="Pandoh P."/>
            <person name="Kirk H."/>
            <person name="Zhao Y."/>
            <person name="Jones M."/>
            <person name="Mungall A.J."/>
            <person name="Coope R."/>
            <person name="Pleasance S."/>
            <person name="Moore R.A."/>
            <person name="Holt R.A."/>
            <person name="Round J.M."/>
            <person name="Ohora S."/>
            <person name="Walle B.V."/>
            <person name="Veldhoen N."/>
            <person name="Helbing C.C."/>
            <person name="Birol I."/>
        </authorList>
    </citation>
    <scope>NUCLEOTIDE SEQUENCE [LARGE SCALE GENOMIC DNA]</scope>
</reference>
<dbReference type="InterPro" id="IPR036236">
    <property type="entry name" value="Znf_C2H2_sf"/>
</dbReference>
<dbReference type="AlphaFoldDB" id="A0A2G9RQ26"/>
<accession>A0A2G9RQ26</accession>
<dbReference type="FunFam" id="3.30.160.60:FF:000224">
    <property type="entry name" value="Zinc finger protein 329"/>
    <property type="match status" value="1"/>
</dbReference>
<dbReference type="Gene3D" id="3.30.160.60">
    <property type="entry name" value="Classic Zinc Finger"/>
    <property type="match status" value="5"/>
</dbReference>
<evidence type="ECO:0000256" key="1">
    <source>
        <dbReference type="ARBA" id="ARBA00004123"/>
    </source>
</evidence>
<keyword evidence="3" id="KW-1017">Isopeptide bond</keyword>
<dbReference type="PROSITE" id="PS00028">
    <property type="entry name" value="ZINC_FINGER_C2H2_1"/>
    <property type="match status" value="5"/>
</dbReference>
<dbReference type="Pfam" id="PF00096">
    <property type="entry name" value="zf-C2H2"/>
    <property type="match status" value="4"/>
</dbReference>
<keyword evidence="10" id="KW-0238">DNA-binding</keyword>
<dbReference type="SMART" id="SM00355">
    <property type="entry name" value="ZnF_C2H2"/>
    <property type="match status" value="5"/>
</dbReference>
<gene>
    <name evidence="16" type="ORF">AB205_0126900</name>
</gene>
<feature type="domain" description="C2H2-type" evidence="15">
    <location>
        <begin position="638"/>
        <end position="662"/>
    </location>
</feature>
<feature type="domain" description="C2H2-type" evidence="15">
    <location>
        <begin position="610"/>
        <end position="637"/>
    </location>
</feature>
<protein>
    <recommendedName>
        <fullName evidence="15">C2H2-type domain-containing protein</fullName>
    </recommendedName>
</protein>
<feature type="compositionally biased region" description="Polar residues" evidence="14">
    <location>
        <begin position="426"/>
        <end position="437"/>
    </location>
</feature>
<comment type="similarity">
    <text evidence="2">Belongs to the krueppel C2H2-type zinc-finger protein family.</text>
</comment>
<evidence type="ECO:0000256" key="5">
    <source>
        <dbReference type="ARBA" id="ARBA00022737"/>
    </source>
</evidence>
<dbReference type="FunFam" id="3.30.160.60:FF:000624">
    <property type="entry name" value="zinc finger protein 697"/>
    <property type="match status" value="1"/>
</dbReference>
<sequence>MVEAGCYEACEKYTLPVQRKNLSNMVKEREQLAEAILNHALEIICLLTVEDYIIVKRPDGTRCAFSIRAAEVKSNTCDSTSGCPELSFTLLGMEDKTQRMIAQLANKIIQLWTRKVTCEAVAVHFAKDECEYLQGHGAQSKNSQDTFTIGRYDAFEKYTLPVQRENLLSLSNMVKEREQLAEAILNHALEIICLLAVEDFIVVKRPDGTRCTFNIRATEVKSSACDSTSGGHVRVLLFISLRMNVNILGSNLRTARTPVPLNSQQPQCSEVQNKVTPSDVALRRSHKTDPIIPLNSQPLQCSKVLNKFTTLNAARWNRMKNLFILLANGTSALPPEFVPGSPERKPLSIVNVHLPFMEAQSTSEFKFISTYNIKLEPGGDSSGDTEDSADEDGTSARPSSAFIPGRPERKPLSTVNVHLPFMEAQTTSGFNFPSSCDNEPGGESSDDTEDSADEESPKVSRSGRKKVHSIVHLIEEEPKESQDSDMSVSEDPFGPNCTDKDEDYIPLRTTNKRARTHKSTSGKMSLSCEVCGKVLGSKRTLEKHLQIHTGERPHACDECDKRFSCQSHLDAHMRTHIGERPYKCNQCDRRFFNHQHLVLHQVVHTGEKPYSCPVCGKGFTRQSSVVKHSGIHAEQKPFVCSECGKSYCQYASLVVHQRQHSG</sequence>
<dbReference type="EMBL" id="KV936363">
    <property type="protein sequence ID" value="PIO30012.1"/>
    <property type="molecule type" value="Genomic_DNA"/>
</dbReference>
<evidence type="ECO:0000256" key="12">
    <source>
        <dbReference type="ARBA" id="ARBA00023242"/>
    </source>
</evidence>
<evidence type="ECO:0000256" key="3">
    <source>
        <dbReference type="ARBA" id="ARBA00022499"/>
    </source>
</evidence>
<keyword evidence="11" id="KW-0804">Transcription</keyword>
<feature type="compositionally biased region" description="Basic and acidic residues" evidence="14">
    <location>
        <begin position="473"/>
        <end position="482"/>
    </location>
</feature>
<keyword evidence="7" id="KW-0862">Zinc</keyword>
<dbReference type="PANTHER" id="PTHR24381">
    <property type="entry name" value="ZINC FINGER PROTEIN"/>
    <property type="match status" value="1"/>
</dbReference>
<evidence type="ECO:0000256" key="11">
    <source>
        <dbReference type="ARBA" id="ARBA00023163"/>
    </source>
</evidence>
<dbReference type="GO" id="GO:0000977">
    <property type="term" value="F:RNA polymerase II transcription regulatory region sequence-specific DNA binding"/>
    <property type="evidence" value="ECO:0007669"/>
    <property type="project" value="TreeGrafter"/>
</dbReference>
<dbReference type="GO" id="GO:0008270">
    <property type="term" value="F:zinc ion binding"/>
    <property type="evidence" value="ECO:0007669"/>
    <property type="project" value="UniProtKB-KW"/>
</dbReference>
<dbReference type="FunFam" id="3.30.160.60:FF:000151">
    <property type="entry name" value="Zinc finger and SCAN domain-containing 21"/>
    <property type="match status" value="1"/>
</dbReference>
<evidence type="ECO:0000256" key="8">
    <source>
        <dbReference type="ARBA" id="ARBA00022843"/>
    </source>
</evidence>
<feature type="compositionally biased region" description="Acidic residues" evidence="14">
    <location>
        <begin position="444"/>
        <end position="454"/>
    </location>
</feature>
<feature type="domain" description="C2H2-type" evidence="15">
    <location>
        <begin position="582"/>
        <end position="609"/>
    </location>
</feature>
<keyword evidence="12" id="KW-0539">Nucleus</keyword>
<dbReference type="OrthoDB" id="6077919at2759"/>
<keyword evidence="9" id="KW-0805">Transcription regulation</keyword>
<evidence type="ECO:0000259" key="15">
    <source>
        <dbReference type="PROSITE" id="PS50157"/>
    </source>
</evidence>
<evidence type="ECO:0000256" key="6">
    <source>
        <dbReference type="ARBA" id="ARBA00022771"/>
    </source>
</evidence>
<evidence type="ECO:0000256" key="14">
    <source>
        <dbReference type="SAM" id="MobiDB-lite"/>
    </source>
</evidence>
<evidence type="ECO:0000256" key="2">
    <source>
        <dbReference type="ARBA" id="ARBA00006991"/>
    </source>
</evidence>
<dbReference type="SUPFAM" id="SSF57667">
    <property type="entry name" value="beta-beta-alpha zinc fingers"/>
    <property type="match status" value="3"/>
</dbReference>
<dbReference type="PROSITE" id="PS50157">
    <property type="entry name" value="ZINC_FINGER_C2H2_2"/>
    <property type="match status" value="5"/>
</dbReference>
<keyword evidence="6 13" id="KW-0863">Zinc-finger</keyword>
<evidence type="ECO:0000256" key="9">
    <source>
        <dbReference type="ARBA" id="ARBA00023015"/>
    </source>
</evidence>
<evidence type="ECO:0000256" key="13">
    <source>
        <dbReference type="PROSITE-ProRule" id="PRU00042"/>
    </source>
</evidence>
<proteinExistence type="inferred from homology"/>
<evidence type="ECO:0000256" key="10">
    <source>
        <dbReference type="ARBA" id="ARBA00023125"/>
    </source>
</evidence>
<feature type="domain" description="C2H2-type" evidence="15">
    <location>
        <begin position="554"/>
        <end position="581"/>
    </location>
</feature>
<evidence type="ECO:0000313" key="17">
    <source>
        <dbReference type="Proteomes" id="UP000228934"/>
    </source>
</evidence>
<dbReference type="FunFam" id="3.30.160.60:FF:000690">
    <property type="entry name" value="Zinc finger protein 354C"/>
    <property type="match status" value="1"/>
</dbReference>
<dbReference type="GO" id="GO:0005634">
    <property type="term" value="C:nucleus"/>
    <property type="evidence" value="ECO:0007669"/>
    <property type="project" value="UniProtKB-SubCell"/>
</dbReference>
<feature type="compositionally biased region" description="Acidic residues" evidence="14">
    <location>
        <begin position="383"/>
        <end position="393"/>
    </location>
</feature>
<evidence type="ECO:0000313" key="16">
    <source>
        <dbReference type="EMBL" id="PIO30012.1"/>
    </source>
</evidence>
<keyword evidence="4" id="KW-0479">Metal-binding</keyword>
<comment type="subcellular location">
    <subcellularLocation>
        <location evidence="1">Nucleus</location>
    </subcellularLocation>
</comment>
<feature type="region of interest" description="Disordered" evidence="14">
    <location>
        <begin position="426"/>
        <end position="503"/>
    </location>
</feature>
<feature type="region of interest" description="Disordered" evidence="14">
    <location>
        <begin position="376"/>
        <end position="411"/>
    </location>
</feature>
<dbReference type="GO" id="GO:0000981">
    <property type="term" value="F:DNA-binding transcription factor activity, RNA polymerase II-specific"/>
    <property type="evidence" value="ECO:0007669"/>
    <property type="project" value="TreeGrafter"/>
</dbReference>
<dbReference type="PANTHER" id="PTHR24381:SF393">
    <property type="entry name" value="CHROMATIN-LINKED ADAPTOR FOR MSL PROTEINS, ISOFORM B"/>
    <property type="match status" value="1"/>
</dbReference>
<dbReference type="InterPro" id="IPR013087">
    <property type="entry name" value="Znf_C2H2_type"/>
</dbReference>